<evidence type="ECO:0000259" key="3">
    <source>
        <dbReference type="PROSITE" id="PS50280"/>
    </source>
</evidence>
<evidence type="ECO:0000256" key="1">
    <source>
        <dbReference type="SAM" id="MobiDB-lite"/>
    </source>
</evidence>
<gene>
    <name evidence="4" type="ORF">PMIN01_03662</name>
</gene>
<dbReference type="EMBL" id="WJXW01000003">
    <property type="protein sequence ID" value="KAF9738379.1"/>
    <property type="molecule type" value="Genomic_DNA"/>
</dbReference>
<dbReference type="AlphaFoldDB" id="A0A9P6GQH8"/>
<dbReference type="InterPro" id="IPR036873">
    <property type="entry name" value="Rhodanese-like_dom_sf"/>
</dbReference>
<dbReference type="InterPro" id="IPR053185">
    <property type="entry name" value="SET_domain_protein"/>
</dbReference>
<dbReference type="InterPro" id="IPR011990">
    <property type="entry name" value="TPR-like_helical_dom_sf"/>
</dbReference>
<keyword evidence="5" id="KW-1185">Reference proteome</keyword>
<feature type="domain" description="SET" evidence="3">
    <location>
        <begin position="1"/>
        <end position="234"/>
    </location>
</feature>
<reference evidence="4" key="1">
    <citation type="journal article" date="2020" name="Mol. Plant Microbe Interact.">
        <title>Genome Sequence of the Biocontrol Agent Coniothyrium minitans strain Conio (IMI 134523).</title>
        <authorList>
            <person name="Patel D."/>
            <person name="Shittu T.A."/>
            <person name="Baroncelli R."/>
            <person name="Muthumeenakshi S."/>
            <person name="Osborne T.H."/>
            <person name="Janganan T.K."/>
            <person name="Sreenivasaprasad S."/>
        </authorList>
    </citation>
    <scope>NUCLEOTIDE SEQUENCE</scope>
    <source>
        <strain evidence="4">Conio</strain>
    </source>
</reference>
<dbReference type="CDD" id="cd20071">
    <property type="entry name" value="SET_SMYD"/>
    <property type="match status" value="1"/>
</dbReference>
<dbReference type="Pfam" id="PF00856">
    <property type="entry name" value="SET"/>
    <property type="match status" value="1"/>
</dbReference>
<dbReference type="PANTHER" id="PTHR47332:SF4">
    <property type="entry name" value="SET DOMAIN-CONTAINING PROTEIN 5"/>
    <property type="match status" value="1"/>
</dbReference>
<dbReference type="SUPFAM" id="SSF82199">
    <property type="entry name" value="SET domain"/>
    <property type="match status" value="1"/>
</dbReference>
<dbReference type="Proteomes" id="UP000756921">
    <property type="component" value="Unassembled WGS sequence"/>
</dbReference>
<evidence type="ECO:0000313" key="4">
    <source>
        <dbReference type="EMBL" id="KAF9738379.1"/>
    </source>
</evidence>
<dbReference type="OrthoDB" id="361797at2759"/>
<dbReference type="Pfam" id="PF00581">
    <property type="entry name" value="Rhodanese"/>
    <property type="match status" value="1"/>
</dbReference>
<dbReference type="Gene3D" id="2.170.270.10">
    <property type="entry name" value="SET domain"/>
    <property type="match status" value="1"/>
</dbReference>
<dbReference type="InterPro" id="IPR001763">
    <property type="entry name" value="Rhodanese-like_dom"/>
</dbReference>
<organism evidence="4 5">
    <name type="scientific">Paraphaeosphaeria minitans</name>
    <dbReference type="NCBI Taxonomy" id="565426"/>
    <lineage>
        <taxon>Eukaryota</taxon>
        <taxon>Fungi</taxon>
        <taxon>Dikarya</taxon>
        <taxon>Ascomycota</taxon>
        <taxon>Pezizomycotina</taxon>
        <taxon>Dothideomycetes</taxon>
        <taxon>Pleosporomycetidae</taxon>
        <taxon>Pleosporales</taxon>
        <taxon>Massarineae</taxon>
        <taxon>Didymosphaeriaceae</taxon>
        <taxon>Paraphaeosphaeria</taxon>
    </lineage>
</organism>
<dbReference type="PANTHER" id="PTHR47332">
    <property type="entry name" value="SET DOMAIN-CONTAINING PROTEIN 5"/>
    <property type="match status" value="1"/>
</dbReference>
<comment type="caution">
    <text evidence="4">The sequence shown here is derived from an EMBL/GenBank/DDBJ whole genome shotgun (WGS) entry which is preliminary data.</text>
</comment>
<evidence type="ECO:0000259" key="2">
    <source>
        <dbReference type="PROSITE" id="PS50206"/>
    </source>
</evidence>
<accession>A0A9P6GQH8</accession>
<dbReference type="SMART" id="SM00317">
    <property type="entry name" value="SET"/>
    <property type="match status" value="1"/>
</dbReference>
<sequence>MLYEVRLTANKGLGLFAKHAIPRGTRILAEKPLIALRLGQRPADVLSYAKELDVNDREKLLGLSWHPGNGIKRLGRWGEALGWAVRNRATDAKTAKAQGNDAGNISATVTERFSEAVKSLGEAVQILSIFRSNSFNLASSAMLPSDLQPSSSSPSTASDPTALKYVVSEKNLELEEIAPLSSPAIELALFPSIARINHSCKPNAQANYHSLHQTFNVHATRDIPAGEEVSINYLPEHGQLRDQRVAKLEDGYGFTCNCPACDLDTKAGQQGEQSRRDMQDTMKKTRALFADSAGVAETGDAGYGADGMPESLPSTVSDKEQQQIDALRAMAEEDRQIWLRDRELDVLKTMLAMYQAEGIVGREVSSMHYAIARLQRSTRSDEEAMASAEAGLELEKACLGVDHPAYLEALTMVEVMRNDAVGAQVVPRKSYEEESGPLHTNFEPRTLDEPHAPLRPTLNLLYQPHYRNRNAMTTSTMTPSNNLLIDVRSPLEFSTGALANDLYAATNIEYTSIASLPAVYAALGTQVAKTDKITLYCRSGRRSDIALQELRALGYVNVRDIGGFEEARAVLTREEMERRSAREMEGMKRGSGEDRVEERKKAFGALLEGLKECE</sequence>
<feature type="domain" description="Rhodanese" evidence="2">
    <location>
        <begin position="483"/>
        <end position="575"/>
    </location>
</feature>
<dbReference type="CDD" id="cd00158">
    <property type="entry name" value="RHOD"/>
    <property type="match status" value="1"/>
</dbReference>
<evidence type="ECO:0000313" key="5">
    <source>
        <dbReference type="Proteomes" id="UP000756921"/>
    </source>
</evidence>
<dbReference type="Gene3D" id="1.25.40.10">
    <property type="entry name" value="Tetratricopeptide repeat domain"/>
    <property type="match status" value="1"/>
</dbReference>
<dbReference type="SUPFAM" id="SSF52821">
    <property type="entry name" value="Rhodanese/Cell cycle control phosphatase"/>
    <property type="match status" value="1"/>
</dbReference>
<feature type="region of interest" description="Disordered" evidence="1">
    <location>
        <begin position="577"/>
        <end position="596"/>
    </location>
</feature>
<dbReference type="Gene3D" id="3.40.250.10">
    <property type="entry name" value="Rhodanese-like domain"/>
    <property type="match status" value="1"/>
</dbReference>
<name>A0A9P6GQH8_9PLEO</name>
<proteinExistence type="predicted"/>
<dbReference type="InterPro" id="IPR046341">
    <property type="entry name" value="SET_dom_sf"/>
</dbReference>
<dbReference type="PROSITE" id="PS50280">
    <property type="entry name" value="SET"/>
    <property type="match status" value="1"/>
</dbReference>
<protein>
    <submittedName>
        <fullName evidence="4">TPR domain-containing protein</fullName>
    </submittedName>
</protein>
<dbReference type="InterPro" id="IPR001214">
    <property type="entry name" value="SET_dom"/>
</dbReference>
<dbReference type="PROSITE" id="PS50206">
    <property type="entry name" value="RHODANESE_3"/>
    <property type="match status" value="1"/>
</dbReference>